<dbReference type="SMART" id="SM00422">
    <property type="entry name" value="HTH_MERR"/>
    <property type="match status" value="1"/>
</dbReference>
<sequence length="152" mass="17052">MKSRMTIGKLAETAGVGVETIRFYQRSGLLPEPERPMSGYREYAEGDAWRIRFIKRAQTLGFNLEDIAGLLRLDGPQTCSVTHDLAQEKLHVVEQKIAGLASIRDALQQLVRQCERKHQRGTCPIIQSLAHNNNELRLNSTPAPILSAKKSM</sequence>
<name>A0A4R1LC40_9BACT</name>
<dbReference type="PRINTS" id="PR00040">
    <property type="entry name" value="HTHMERR"/>
</dbReference>
<dbReference type="GO" id="GO:0003677">
    <property type="term" value="F:DNA binding"/>
    <property type="evidence" value="ECO:0007669"/>
    <property type="project" value="UniProtKB-KW"/>
</dbReference>
<evidence type="ECO:0000256" key="10">
    <source>
        <dbReference type="ARBA" id="ARBA00024874"/>
    </source>
</evidence>
<keyword evidence="2" id="KW-0475">Mercuric resistance</keyword>
<dbReference type="InterPro" id="IPR047057">
    <property type="entry name" value="MerR_fam"/>
</dbReference>
<evidence type="ECO:0000313" key="13">
    <source>
        <dbReference type="Proteomes" id="UP000295210"/>
    </source>
</evidence>
<keyword evidence="5" id="KW-0476">Mercury</keyword>
<evidence type="ECO:0000256" key="3">
    <source>
        <dbReference type="ARBA" id="ARBA00022491"/>
    </source>
</evidence>
<evidence type="ECO:0000256" key="5">
    <source>
        <dbReference type="ARBA" id="ARBA00022914"/>
    </source>
</evidence>
<keyword evidence="8" id="KW-0010">Activator</keyword>
<evidence type="ECO:0000256" key="8">
    <source>
        <dbReference type="ARBA" id="ARBA00023159"/>
    </source>
</evidence>
<keyword evidence="6" id="KW-0805">Transcription regulation</keyword>
<evidence type="ECO:0000256" key="2">
    <source>
        <dbReference type="ARBA" id="ARBA00022466"/>
    </source>
</evidence>
<evidence type="ECO:0000259" key="11">
    <source>
        <dbReference type="PROSITE" id="PS50937"/>
    </source>
</evidence>
<feature type="domain" description="HTH merR-type" evidence="11">
    <location>
        <begin position="4"/>
        <end position="73"/>
    </location>
</feature>
<dbReference type="PROSITE" id="PS50937">
    <property type="entry name" value="HTH_MERR_2"/>
    <property type="match status" value="1"/>
</dbReference>
<dbReference type="AlphaFoldDB" id="A0A4R1LC40"/>
<keyword evidence="3" id="KW-0678">Repressor</keyword>
<evidence type="ECO:0000256" key="1">
    <source>
        <dbReference type="ARBA" id="ARBA00017146"/>
    </source>
</evidence>
<comment type="function">
    <text evidence="10">Mediates the mercuric-dependent induction of mercury resistance operon. In the absence of mercury MerR represses transcription by binding tightly to the mer operator region; when mercury is present the dimeric complex binds a single ion and becomes a potent transcriptional activator, while remaining bound to the mer site.</text>
</comment>
<dbReference type="Proteomes" id="UP000295210">
    <property type="component" value="Unassembled WGS sequence"/>
</dbReference>
<keyword evidence="13" id="KW-1185">Reference proteome</keyword>
<dbReference type="OrthoDB" id="9791488at2"/>
<organism evidence="12 13">
    <name type="scientific">Acidipila rosea</name>
    <dbReference type="NCBI Taxonomy" id="768535"/>
    <lineage>
        <taxon>Bacteria</taxon>
        <taxon>Pseudomonadati</taxon>
        <taxon>Acidobacteriota</taxon>
        <taxon>Terriglobia</taxon>
        <taxon>Terriglobales</taxon>
        <taxon>Acidobacteriaceae</taxon>
        <taxon>Acidipila</taxon>
    </lineage>
</organism>
<evidence type="ECO:0000256" key="7">
    <source>
        <dbReference type="ARBA" id="ARBA00023125"/>
    </source>
</evidence>
<dbReference type="PANTHER" id="PTHR30204">
    <property type="entry name" value="REDOX-CYCLING DRUG-SENSING TRANSCRIPTIONAL ACTIVATOR SOXR"/>
    <property type="match status" value="1"/>
</dbReference>
<comment type="caution">
    <text evidence="12">The sequence shown here is derived from an EMBL/GenBank/DDBJ whole genome shotgun (WGS) entry which is preliminary data.</text>
</comment>
<dbReference type="EMBL" id="SMGK01000001">
    <property type="protein sequence ID" value="TCK75895.1"/>
    <property type="molecule type" value="Genomic_DNA"/>
</dbReference>
<proteinExistence type="predicted"/>
<dbReference type="RefSeq" id="WP_131992196.1">
    <property type="nucleotide sequence ID" value="NZ_SMGK01000001.1"/>
</dbReference>
<protein>
    <recommendedName>
        <fullName evidence="1">Mercuric resistance operon regulatory protein</fullName>
    </recommendedName>
</protein>
<dbReference type="GO" id="GO:0045340">
    <property type="term" value="F:mercury ion binding"/>
    <property type="evidence" value="ECO:0007669"/>
    <property type="project" value="InterPro"/>
</dbReference>
<dbReference type="InterPro" id="IPR009061">
    <property type="entry name" value="DNA-bd_dom_put_sf"/>
</dbReference>
<keyword evidence="7" id="KW-0238">DNA-binding</keyword>
<dbReference type="SUPFAM" id="SSF46955">
    <property type="entry name" value="Putative DNA-binding domain"/>
    <property type="match status" value="1"/>
</dbReference>
<evidence type="ECO:0000256" key="4">
    <source>
        <dbReference type="ARBA" id="ARBA00022723"/>
    </source>
</evidence>
<dbReference type="InterPro" id="IPR000551">
    <property type="entry name" value="MerR-type_HTH_dom"/>
</dbReference>
<gene>
    <name evidence="12" type="ORF">C7378_0894</name>
</gene>
<accession>A0A4R1LC40</accession>
<reference evidence="12 13" key="1">
    <citation type="submission" date="2019-03" db="EMBL/GenBank/DDBJ databases">
        <title>Genomic Encyclopedia of Type Strains, Phase IV (KMG-IV): sequencing the most valuable type-strain genomes for metagenomic binning, comparative biology and taxonomic classification.</title>
        <authorList>
            <person name="Goeker M."/>
        </authorList>
    </citation>
    <scope>NUCLEOTIDE SEQUENCE [LARGE SCALE GENOMIC DNA]</scope>
    <source>
        <strain evidence="12 13">DSM 103428</strain>
    </source>
</reference>
<dbReference type="Pfam" id="PF13411">
    <property type="entry name" value="MerR_1"/>
    <property type="match status" value="1"/>
</dbReference>
<dbReference type="Gene3D" id="1.10.1660.10">
    <property type="match status" value="1"/>
</dbReference>
<dbReference type="GO" id="GO:0046689">
    <property type="term" value="P:response to mercury ion"/>
    <property type="evidence" value="ECO:0007669"/>
    <property type="project" value="UniProtKB-KW"/>
</dbReference>
<keyword evidence="9" id="KW-0804">Transcription</keyword>
<evidence type="ECO:0000313" key="12">
    <source>
        <dbReference type="EMBL" id="TCK75895.1"/>
    </source>
</evidence>
<evidence type="ECO:0000256" key="9">
    <source>
        <dbReference type="ARBA" id="ARBA00023163"/>
    </source>
</evidence>
<dbReference type="GO" id="GO:0003700">
    <property type="term" value="F:DNA-binding transcription factor activity"/>
    <property type="evidence" value="ECO:0007669"/>
    <property type="project" value="InterPro"/>
</dbReference>
<evidence type="ECO:0000256" key="6">
    <source>
        <dbReference type="ARBA" id="ARBA00023015"/>
    </source>
</evidence>
<keyword evidence="4" id="KW-0479">Metal-binding</keyword>
<dbReference type="InterPro" id="IPR011794">
    <property type="entry name" value="MerR"/>
</dbReference>
<dbReference type="PANTHER" id="PTHR30204:SF69">
    <property type="entry name" value="MERR-FAMILY TRANSCRIPTIONAL REGULATOR"/>
    <property type="match status" value="1"/>
</dbReference>
<dbReference type="CDD" id="cd04783">
    <property type="entry name" value="HTH_MerR1"/>
    <property type="match status" value="1"/>
</dbReference>